<proteinExistence type="predicted"/>
<dbReference type="AlphaFoldDB" id="A0A8X6X006"/>
<gene>
    <name evidence="3" type="primary">NCL1_29909</name>
    <name evidence="3" type="ORF">TNIN_415811</name>
</gene>
<accession>A0A8X6X006</accession>
<evidence type="ECO:0000313" key="4">
    <source>
        <dbReference type="Proteomes" id="UP000886998"/>
    </source>
</evidence>
<evidence type="ECO:0000256" key="2">
    <source>
        <dbReference type="SAM" id="SignalP"/>
    </source>
</evidence>
<feature type="transmembrane region" description="Helical" evidence="1">
    <location>
        <begin position="114"/>
        <end position="132"/>
    </location>
</feature>
<comment type="caution">
    <text evidence="3">The sequence shown here is derived from an EMBL/GenBank/DDBJ whole genome shotgun (WGS) entry which is preliminary data.</text>
</comment>
<keyword evidence="1" id="KW-1133">Transmembrane helix</keyword>
<protein>
    <submittedName>
        <fullName evidence="3">Uncharacterized protein</fullName>
    </submittedName>
</protein>
<keyword evidence="1" id="KW-0812">Transmembrane</keyword>
<evidence type="ECO:0000256" key="1">
    <source>
        <dbReference type="SAM" id="Phobius"/>
    </source>
</evidence>
<keyword evidence="2" id="KW-0732">Signal</keyword>
<feature type="signal peptide" evidence="2">
    <location>
        <begin position="1"/>
        <end position="16"/>
    </location>
</feature>
<evidence type="ECO:0000313" key="3">
    <source>
        <dbReference type="EMBL" id="GFY44424.1"/>
    </source>
</evidence>
<reference evidence="3" key="1">
    <citation type="submission" date="2020-08" db="EMBL/GenBank/DDBJ databases">
        <title>Multicomponent nature underlies the extraordinary mechanical properties of spider dragline silk.</title>
        <authorList>
            <person name="Kono N."/>
            <person name="Nakamura H."/>
            <person name="Mori M."/>
            <person name="Yoshida Y."/>
            <person name="Ohtoshi R."/>
            <person name="Malay A.D."/>
            <person name="Moran D.A.P."/>
            <person name="Tomita M."/>
            <person name="Numata K."/>
            <person name="Arakawa K."/>
        </authorList>
    </citation>
    <scope>NUCLEOTIDE SEQUENCE</scope>
</reference>
<name>A0A8X6X006_9ARAC</name>
<feature type="transmembrane region" description="Helical" evidence="1">
    <location>
        <begin position="72"/>
        <end position="94"/>
    </location>
</feature>
<dbReference type="Proteomes" id="UP000886998">
    <property type="component" value="Unassembled WGS sequence"/>
</dbReference>
<feature type="transmembrane region" description="Helical" evidence="1">
    <location>
        <begin position="31"/>
        <end position="52"/>
    </location>
</feature>
<sequence length="151" mass="17170">MLVVLFLLLAIPISAGYMGARYMDSCPMNRSLPIIAFLLGLIGFMLVVCRMVTLCVRRFKCLDPMRDEQKTLTVTGIFLIGYLSFAEMVIVFSNTPVFNNPLSKHFCDKIFYDYIYYMNFALIGIAIIAMLLHIPGNCPCSEDAEVQRVRF</sequence>
<dbReference type="OrthoDB" id="6429720at2759"/>
<organism evidence="3 4">
    <name type="scientific">Trichonephila inaurata madagascariensis</name>
    <dbReference type="NCBI Taxonomy" id="2747483"/>
    <lineage>
        <taxon>Eukaryota</taxon>
        <taxon>Metazoa</taxon>
        <taxon>Ecdysozoa</taxon>
        <taxon>Arthropoda</taxon>
        <taxon>Chelicerata</taxon>
        <taxon>Arachnida</taxon>
        <taxon>Araneae</taxon>
        <taxon>Araneomorphae</taxon>
        <taxon>Entelegynae</taxon>
        <taxon>Araneoidea</taxon>
        <taxon>Nephilidae</taxon>
        <taxon>Trichonephila</taxon>
        <taxon>Trichonephila inaurata</taxon>
    </lineage>
</organism>
<keyword evidence="4" id="KW-1185">Reference proteome</keyword>
<dbReference type="EMBL" id="BMAV01004230">
    <property type="protein sequence ID" value="GFY44424.1"/>
    <property type="molecule type" value="Genomic_DNA"/>
</dbReference>
<feature type="chain" id="PRO_5036501233" evidence="2">
    <location>
        <begin position="17"/>
        <end position="151"/>
    </location>
</feature>
<keyword evidence="1" id="KW-0472">Membrane</keyword>